<evidence type="ECO:0000259" key="3">
    <source>
        <dbReference type="PROSITE" id="PS51635"/>
    </source>
</evidence>
<keyword evidence="1 2" id="KW-0443">Lipid metabolism</keyword>
<feature type="active site" description="Proton acceptor" evidence="2">
    <location>
        <position position="167"/>
    </location>
</feature>
<dbReference type="PROSITE" id="PS51635">
    <property type="entry name" value="PNPLA"/>
    <property type="match status" value="1"/>
</dbReference>
<name>A0A9W9QS69_PENBR</name>
<evidence type="ECO:0000256" key="2">
    <source>
        <dbReference type="PROSITE-ProRule" id="PRU01161"/>
    </source>
</evidence>
<dbReference type="Gene3D" id="3.40.1090.10">
    <property type="entry name" value="Cytosolic phospholipase A2 catalytic domain"/>
    <property type="match status" value="1"/>
</dbReference>
<dbReference type="InterPro" id="IPR002641">
    <property type="entry name" value="PNPLA_dom"/>
</dbReference>
<reference evidence="4" key="2">
    <citation type="journal article" date="2023" name="IMA Fungus">
        <title>Comparative genomic study of the Penicillium genus elucidates a diverse pangenome and 15 lateral gene transfer events.</title>
        <authorList>
            <person name="Petersen C."/>
            <person name="Sorensen T."/>
            <person name="Nielsen M.R."/>
            <person name="Sondergaard T.E."/>
            <person name="Sorensen J.L."/>
            <person name="Fitzpatrick D.A."/>
            <person name="Frisvad J.C."/>
            <person name="Nielsen K.L."/>
        </authorList>
    </citation>
    <scope>NUCLEOTIDE SEQUENCE</scope>
    <source>
        <strain evidence="4">IBT 35673</strain>
    </source>
</reference>
<evidence type="ECO:0000256" key="1">
    <source>
        <dbReference type="ARBA" id="ARBA00023098"/>
    </source>
</evidence>
<dbReference type="Gene3D" id="3.40.50.300">
    <property type="entry name" value="P-loop containing nucleotide triphosphate hydrolases"/>
    <property type="match status" value="1"/>
</dbReference>
<dbReference type="SUPFAM" id="SSF52151">
    <property type="entry name" value="FabD/lysophospholipase-like"/>
    <property type="match status" value="1"/>
</dbReference>
<dbReference type="CDD" id="cd07216">
    <property type="entry name" value="Pat17_PNPLA8_PNPLA9_like3"/>
    <property type="match status" value="1"/>
</dbReference>
<feature type="short sequence motif" description="DGA/G" evidence="2">
    <location>
        <begin position="167"/>
        <end position="169"/>
    </location>
</feature>
<dbReference type="PANTHER" id="PTHR46082">
    <property type="entry name" value="ATP/GTP-BINDING PROTEIN-RELATED"/>
    <property type="match status" value="1"/>
</dbReference>
<dbReference type="SMART" id="SM00028">
    <property type="entry name" value="TPR"/>
    <property type="match status" value="3"/>
</dbReference>
<dbReference type="Pfam" id="PF13424">
    <property type="entry name" value="TPR_12"/>
    <property type="match status" value="2"/>
</dbReference>
<dbReference type="InterPro" id="IPR027417">
    <property type="entry name" value="P-loop_NTPase"/>
</dbReference>
<dbReference type="InterPro" id="IPR011990">
    <property type="entry name" value="TPR-like_helical_dom_sf"/>
</dbReference>
<organism evidence="4 5">
    <name type="scientific">Penicillium brevicompactum</name>
    <dbReference type="NCBI Taxonomy" id="5074"/>
    <lineage>
        <taxon>Eukaryota</taxon>
        <taxon>Fungi</taxon>
        <taxon>Dikarya</taxon>
        <taxon>Ascomycota</taxon>
        <taxon>Pezizomycotina</taxon>
        <taxon>Eurotiomycetes</taxon>
        <taxon>Eurotiomycetidae</taxon>
        <taxon>Eurotiales</taxon>
        <taxon>Aspergillaceae</taxon>
        <taxon>Penicillium</taxon>
    </lineage>
</organism>
<accession>A0A9W9QS69</accession>
<dbReference type="EMBL" id="JAPZBQ010000002">
    <property type="protein sequence ID" value="KAJ5344721.1"/>
    <property type="molecule type" value="Genomic_DNA"/>
</dbReference>
<feature type="active site" description="Nucleophile" evidence="2">
    <location>
        <position position="27"/>
    </location>
</feature>
<keyword evidence="2" id="KW-0378">Hydrolase</keyword>
<dbReference type="Gene3D" id="1.25.40.10">
    <property type="entry name" value="Tetratricopeptide repeat domain"/>
    <property type="match status" value="2"/>
</dbReference>
<dbReference type="GO" id="GO:0016042">
    <property type="term" value="P:lipid catabolic process"/>
    <property type="evidence" value="ECO:0007669"/>
    <property type="project" value="UniProtKB-UniRule"/>
</dbReference>
<dbReference type="Proteomes" id="UP001147695">
    <property type="component" value="Unassembled WGS sequence"/>
</dbReference>
<dbReference type="SUPFAM" id="SSF48452">
    <property type="entry name" value="TPR-like"/>
    <property type="match status" value="2"/>
</dbReference>
<dbReference type="PANTHER" id="PTHR46082:SF6">
    <property type="entry name" value="AAA+ ATPASE DOMAIN-CONTAINING PROTEIN-RELATED"/>
    <property type="match status" value="1"/>
</dbReference>
<dbReference type="InterPro" id="IPR053137">
    <property type="entry name" value="NLR-like"/>
</dbReference>
<proteinExistence type="predicted"/>
<dbReference type="InterPro" id="IPR003593">
    <property type="entry name" value="AAA+_ATPase"/>
</dbReference>
<dbReference type="Pfam" id="PF00931">
    <property type="entry name" value="NB-ARC"/>
    <property type="match status" value="1"/>
</dbReference>
<comment type="caution">
    <text evidence="4">The sequence shown here is derived from an EMBL/GenBank/DDBJ whole genome shotgun (WGS) entry which is preliminary data.</text>
</comment>
<dbReference type="GO" id="GO:0046486">
    <property type="term" value="P:glycerolipid metabolic process"/>
    <property type="evidence" value="ECO:0007669"/>
    <property type="project" value="UniProtKB-ARBA"/>
</dbReference>
<dbReference type="GO" id="GO:0016787">
    <property type="term" value="F:hydrolase activity"/>
    <property type="evidence" value="ECO:0007669"/>
    <property type="project" value="UniProtKB-UniRule"/>
</dbReference>
<gene>
    <name evidence="4" type="ORF">N7452_002725</name>
</gene>
<feature type="short sequence motif" description="GXSXG" evidence="2">
    <location>
        <begin position="25"/>
        <end position="29"/>
    </location>
</feature>
<dbReference type="InterPro" id="IPR016035">
    <property type="entry name" value="Acyl_Trfase/lysoPLipase"/>
</dbReference>
<dbReference type="Pfam" id="PF01734">
    <property type="entry name" value="Patatin"/>
    <property type="match status" value="1"/>
</dbReference>
<dbReference type="SMART" id="SM00382">
    <property type="entry name" value="AAA"/>
    <property type="match status" value="1"/>
</dbReference>
<dbReference type="SUPFAM" id="SSF52540">
    <property type="entry name" value="P-loop containing nucleoside triphosphate hydrolases"/>
    <property type="match status" value="1"/>
</dbReference>
<dbReference type="GO" id="GO:0043531">
    <property type="term" value="F:ADP binding"/>
    <property type="evidence" value="ECO:0007669"/>
    <property type="project" value="InterPro"/>
</dbReference>
<evidence type="ECO:0000313" key="4">
    <source>
        <dbReference type="EMBL" id="KAJ5344721.1"/>
    </source>
</evidence>
<feature type="domain" description="PNPLA" evidence="3">
    <location>
        <begin position="1"/>
        <end position="180"/>
    </location>
</feature>
<dbReference type="InterPro" id="IPR002182">
    <property type="entry name" value="NB-ARC"/>
</dbReference>
<dbReference type="InterPro" id="IPR019734">
    <property type="entry name" value="TPR_rpt"/>
</dbReference>
<evidence type="ECO:0000313" key="5">
    <source>
        <dbReference type="Proteomes" id="UP001147695"/>
    </source>
</evidence>
<protein>
    <recommendedName>
        <fullName evidence="3">PNPLA domain-containing protein</fullName>
    </recommendedName>
</protein>
<keyword evidence="2" id="KW-0442">Lipid degradation</keyword>
<comment type="caution">
    <text evidence="2">Lacks conserved residue(s) required for the propagation of feature annotation.</text>
</comment>
<dbReference type="AlphaFoldDB" id="A0A9W9QS69"/>
<dbReference type="Pfam" id="PF13374">
    <property type="entry name" value="TPR_10"/>
    <property type="match status" value="1"/>
</dbReference>
<reference evidence="4" key="1">
    <citation type="submission" date="2022-12" db="EMBL/GenBank/DDBJ databases">
        <authorList>
            <person name="Petersen C."/>
        </authorList>
    </citation>
    <scope>NUCLEOTIDE SEQUENCE</scope>
    <source>
        <strain evidence="4">IBT 35673</strain>
    </source>
</reference>
<sequence>MSQFNAERDDNQALKPCDVFDLIGGTSTGGLIAIMLGRLEMGIDECICAYTELMESVFGEKVNNLPIDWAGNIVPQYDSKKLKVAIEDVISRAGLSPEDPMDHGSSGRCRMFVCTTAKETLQVTRLRSYKISSEGTVSATICEAALATSAATGFFDPVRIGNREFVDGAFGANNPIEEIEEEATDIWCNETRELRPLVKCILSIGTGSPARVPVDNKMLKFLSQTLVRMATKPESTERRFMARWCNQSNTQRYFRFNVEQGLQGVHMNEYQKRSVIESATHAYLHHSGQKSSVQGCISNLLSKQGRTNVNFEDVLREHEARVAQSRILRAIGSSGKPFLSDKSSCWEVPFDRNSRFVDHHITVKIKRRLFTTCHSERIALFGLGGVGKTQVVLELAYQIRELYSDCSVFWVPAMDTESIHQAYQRIADQVGINTSDTQGEDVKVLVQRHLSQPESGRWLLIFDNADDHDLWSETKDLPVSNQGVILFTTRSHKIARLLAAEDVIQITEMDEQNAIQVLRNSLTRKELLEDVDVTRQFLDRLTYLPLAIVQAASFINENMTSIEAYVRLLDCQEQSAIDLLSEDFEDEGRYKSIRNPVATTWLTSFHQIHQKHPLASQYLMQMGCMASEDIPTCFLGKSNALEREKAIGVLVSYSFVRVQQSGTTLSMHRLVHLAMRNWLRSGIYLQAWKEWVLKHISDNFPEPDRLHRGPWRAAIPHALYILDTTSDEEPGSHRVWLLNQVGSCQLLDGRIEESFALLKECVEIAEIICDPDDELLVHTLRSLTRYHLDQKNTKEAVVLLERLTKITAKVYGPDHFMTARANLEMGSLLSLKGEYSKSEELCTQSIKCFLRELGPRSFETIEAAGCLLNLYIFQGRLSDAAELAPLVLEMSKATLGSDHPQTAVHASQLGNVYTQLWRLDEAEALYTTALEINKQVLGSEHRHTVLNMKYLAETWAFQGRRNEAIDLMTECARLFSQVHGPEHIHTKKALGTVEEWSSPK</sequence>